<dbReference type="GO" id="GO:0005543">
    <property type="term" value="F:phospholipid binding"/>
    <property type="evidence" value="ECO:0007669"/>
    <property type="project" value="TreeGrafter"/>
</dbReference>
<comment type="catalytic activity">
    <reaction evidence="10">
        <text>a lipid X + a UDP-2-N,3-O-bis[(3R)-3-hydroxyacyl]-alpha-D-glucosamine = a lipid A disaccharide + UDP + H(+)</text>
        <dbReference type="Rhea" id="RHEA:67828"/>
        <dbReference type="ChEBI" id="CHEBI:15378"/>
        <dbReference type="ChEBI" id="CHEBI:58223"/>
        <dbReference type="ChEBI" id="CHEBI:137748"/>
        <dbReference type="ChEBI" id="CHEBI:176338"/>
        <dbReference type="ChEBI" id="CHEBI:176343"/>
        <dbReference type="EC" id="2.4.1.182"/>
    </reaction>
</comment>
<protein>
    <recommendedName>
        <fullName evidence="4 11">Lipid-A-disaccharide synthase</fullName>
        <ecNumber evidence="3 11">2.4.1.182</ecNumber>
    </recommendedName>
</protein>
<evidence type="ECO:0000256" key="9">
    <source>
        <dbReference type="ARBA" id="ARBA00023098"/>
    </source>
</evidence>
<evidence type="ECO:0000256" key="6">
    <source>
        <dbReference type="ARBA" id="ARBA00022556"/>
    </source>
</evidence>
<dbReference type="GO" id="GO:0009245">
    <property type="term" value="P:lipid A biosynthetic process"/>
    <property type="evidence" value="ECO:0007669"/>
    <property type="project" value="UniProtKB-UniRule"/>
</dbReference>
<dbReference type="PANTHER" id="PTHR30372:SF4">
    <property type="entry name" value="LIPID-A-DISACCHARIDE SYNTHASE, MITOCHONDRIAL-RELATED"/>
    <property type="match status" value="1"/>
</dbReference>
<organism evidence="12 13">
    <name type="scientific">Pseudolabrys taiwanensis</name>
    <dbReference type="NCBI Taxonomy" id="331696"/>
    <lineage>
        <taxon>Bacteria</taxon>
        <taxon>Pseudomonadati</taxon>
        <taxon>Pseudomonadota</taxon>
        <taxon>Alphaproteobacteria</taxon>
        <taxon>Hyphomicrobiales</taxon>
        <taxon>Xanthobacteraceae</taxon>
        <taxon>Pseudolabrys</taxon>
    </lineage>
</organism>
<dbReference type="PANTHER" id="PTHR30372">
    <property type="entry name" value="LIPID-A-DISACCHARIDE SYNTHASE"/>
    <property type="match status" value="1"/>
</dbReference>
<dbReference type="KEGG" id="ptaw:DW352_04520"/>
<dbReference type="EMBL" id="CP031417">
    <property type="protein sequence ID" value="AXK79845.1"/>
    <property type="molecule type" value="Genomic_DNA"/>
</dbReference>
<keyword evidence="8 12" id="KW-0808">Transferase</keyword>
<dbReference type="AlphaFoldDB" id="A0A345ZSE8"/>
<accession>A0A345ZSE8</accession>
<keyword evidence="6" id="KW-0441">Lipid A biosynthesis</keyword>
<evidence type="ECO:0000256" key="7">
    <source>
        <dbReference type="ARBA" id="ARBA00022676"/>
    </source>
</evidence>
<dbReference type="GO" id="GO:0008915">
    <property type="term" value="F:lipid-A-disaccharide synthase activity"/>
    <property type="evidence" value="ECO:0007669"/>
    <property type="project" value="UniProtKB-UniRule"/>
</dbReference>
<proteinExistence type="inferred from homology"/>
<evidence type="ECO:0000313" key="13">
    <source>
        <dbReference type="Proteomes" id="UP000254889"/>
    </source>
</evidence>
<dbReference type="Proteomes" id="UP000254889">
    <property type="component" value="Chromosome"/>
</dbReference>
<evidence type="ECO:0000256" key="2">
    <source>
        <dbReference type="ARBA" id="ARBA00007868"/>
    </source>
</evidence>
<evidence type="ECO:0000256" key="3">
    <source>
        <dbReference type="ARBA" id="ARBA00012687"/>
    </source>
</evidence>
<evidence type="ECO:0000256" key="5">
    <source>
        <dbReference type="ARBA" id="ARBA00022516"/>
    </source>
</evidence>
<comment type="similarity">
    <text evidence="2">Belongs to the LpxB family.</text>
</comment>
<evidence type="ECO:0000256" key="10">
    <source>
        <dbReference type="ARBA" id="ARBA00048975"/>
    </source>
</evidence>
<keyword evidence="9" id="KW-0443">Lipid metabolism</keyword>
<comment type="function">
    <text evidence="1">Condensation of UDP-2,3-diacylglucosamine and 2,3-diacylglucosamine-1-phosphate to form lipid A disaccharide, a precursor of lipid A, a phosphorylated glycolipid that anchors the lipopolysaccharide to the outer membrane of the cell.</text>
</comment>
<name>A0A345ZSE8_9HYPH</name>
<reference evidence="12 13" key="1">
    <citation type="submission" date="2018-07" db="EMBL/GenBank/DDBJ databases">
        <authorList>
            <person name="Quirk P.G."/>
            <person name="Krulwich T.A."/>
        </authorList>
    </citation>
    <scope>NUCLEOTIDE SEQUENCE [LARGE SCALE GENOMIC DNA]</scope>
    <source>
        <strain evidence="12 13">CC-BB4</strain>
    </source>
</reference>
<evidence type="ECO:0000256" key="4">
    <source>
        <dbReference type="ARBA" id="ARBA00020902"/>
    </source>
</evidence>
<keyword evidence="5" id="KW-0444">Lipid biosynthesis</keyword>
<evidence type="ECO:0000256" key="8">
    <source>
        <dbReference type="ARBA" id="ARBA00022679"/>
    </source>
</evidence>
<keyword evidence="7 12" id="KW-0328">Glycosyltransferase</keyword>
<dbReference type="RefSeq" id="WP_115688921.1">
    <property type="nucleotide sequence ID" value="NZ_CP031417.1"/>
</dbReference>
<dbReference type="NCBIfam" id="TIGR00215">
    <property type="entry name" value="lpxB"/>
    <property type="match status" value="1"/>
</dbReference>
<dbReference type="InterPro" id="IPR003835">
    <property type="entry name" value="Glyco_trans_19"/>
</dbReference>
<evidence type="ECO:0000256" key="11">
    <source>
        <dbReference type="NCBIfam" id="TIGR00215"/>
    </source>
</evidence>
<sequence>MTAPEKVPHIYLVAGEESGDRLGAALIGALKRATGGKVRFSGIGGTHMAAEGVPSLFPLGDLAIIGFAAIVASLPKILARIREAADAVIAAKPDLLVIIDSPEFTHRVARRVRAKAPHIPIVDYVCPSVWAWRPGRARAMRAYVDRVLALLPFEPATMQRLGGPKTVFVGHPLSERASRLRPSAEEAERRQSEPPLILAMPGSRSGEVRRMAPVFGQALGLLAKRHGPLEIVVPAVPRLVETVRAAVAAWPVSARLVVDPADKDAAFRGARAALTKSGTSTLELAVSGIPMVAAYQVPLVEEVAARLLIKVESVVLSNLVVGENVVPELLQRACTPESLAGALLPLLADTPERRRQVEGFARLDAIMEIGRAAPSERAATEVLACLGALTTENVIE</sequence>
<dbReference type="Gene3D" id="3.40.50.2000">
    <property type="entry name" value="Glycogen Phosphorylase B"/>
    <property type="match status" value="1"/>
</dbReference>
<evidence type="ECO:0000256" key="1">
    <source>
        <dbReference type="ARBA" id="ARBA00002056"/>
    </source>
</evidence>
<gene>
    <name evidence="12" type="primary">lpxB</name>
    <name evidence="12" type="ORF">DW352_04520</name>
</gene>
<dbReference type="OrthoDB" id="9801642at2"/>
<keyword evidence="13" id="KW-1185">Reference proteome</keyword>
<dbReference type="EC" id="2.4.1.182" evidence="3 11"/>
<dbReference type="GO" id="GO:0016020">
    <property type="term" value="C:membrane"/>
    <property type="evidence" value="ECO:0007669"/>
    <property type="project" value="GOC"/>
</dbReference>
<dbReference type="Pfam" id="PF02684">
    <property type="entry name" value="LpxB"/>
    <property type="match status" value="1"/>
</dbReference>
<dbReference type="SUPFAM" id="SSF53756">
    <property type="entry name" value="UDP-Glycosyltransferase/glycogen phosphorylase"/>
    <property type="match status" value="1"/>
</dbReference>
<evidence type="ECO:0000313" key="12">
    <source>
        <dbReference type="EMBL" id="AXK79845.1"/>
    </source>
</evidence>